<dbReference type="EMBL" id="CM042013">
    <property type="protein sequence ID" value="KAI3740266.1"/>
    <property type="molecule type" value="Genomic_DNA"/>
</dbReference>
<organism evidence="1 2">
    <name type="scientific">Cichorium intybus</name>
    <name type="common">Chicory</name>
    <dbReference type="NCBI Taxonomy" id="13427"/>
    <lineage>
        <taxon>Eukaryota</taxon>
        <taxon>Viridiplantae</taxon>
        <taxon>Streptophyta</taxon>
        <taxon>Embryophyta</taxon>
        <taxon>Tracheophyta</taxon>
        <taxon>Spermatophyta</taxon>
        <taxon>Magnoliopsida</taxon>
        <taxon>eudicotyledons</taxon>
        <taxon>Gunneridae</taxon>
        <taxon>Pentapetalae</taxon>
        <taxon>asterids</taxon>
        <taxon>campanulids</taxon>
        <taxon>Asterales</taxon>
        <taxon>Asteraceae</taxon>
        <taxon>Cichorioideae</taxon>
        <taxon>Cichorieae</taxon>
        <taxon>Cichoriinae</taxon>
        <taxon>Cichorium</taxon>
    </lineage>
</organism>
<protein>
    <submittedName>
        <fullName evidence="1">Uncharacterized protein</fullName>
    </submittedName>
</protein>
<accession>A0ACB9D180</accession>
<reference evidence="1 2" key="2">
    <citation type="journal article" date="2022" name="Mol. Ecol. Resour.">
        <title>The genomes of chicory, endive, great burdock and yacon provide insights into Asteraceae paleo-polyploidization history and plant inulin production.</title>
        <authorList>
            <person name="Fan W."/>
            <person name="Wang S."/>
            <person name="Wang H."/>
            <person name="Wang A."/>
            <person name="Jiang F."/>
            <person name="Liu H."/>
            <person name="Zhao H."/>
            <person name="Xu D."/>
            <person name="Zhang Y."/>
        </authorList>
    </citation>
    <scope>NUCLEOTIDE SEQUENCE [LARGE SCALE GENOMIC DNA]</scope>
    <source>
        <strain evidence="2">cv. Punajuju</strain>
        <tissue evidence="1">Leaves</tissue>
    </source>
</reference>
<evidence type="ECO:0000313" key="1">
    <source>
        <dbReference type="EMBL" id="KAI3740266.1"/>
    </source>
</evidence>
<comment type="caution">
    <text evidence="1">The sequence shown here is derived from an EMBL/GenBank/DDBJ whole genome shotgun (WGS) entry which is preliminary data.</text>
</comment>
<reference evidence="2" key="1">
    <citation type="journal article" date="2022" name="Mol. Ecol. Resour.">
        <title>The genomes of chicory, endive, great burdock and yacon provide insights into Asteraceae palaeo-polyploidization history and plant inulin production.</title>
        <authorList>
            <person name="Fan W."/>
            <person name="Wang S."/>
            <person name="Wang H."/>
            <person name="Wang A."/>
            <person name="Jiang F."/>
            <person name="Liu H."/>
            <person name="Zhao H."/>
            <person name="Xu D."/>
            <person name="Zhang Y."/>
        </authorList>
    </citation>
    <scope>NUCLEOTIDE SEQUENCE [LARGE SCALE GENOMIC DNA]</scope>
    <source>
        <strain evidence="2">cv. Punajuju</strain>
    </source>
</reference>
<name>A0ACB9D180_CICIN</name>
<keyword evidence="2" id="KW-1185">Reference proteome</keyword>
<dbReference type="Proteomes" id="UP001055811">
    <property type="component" value="Linkage Group LG05"/>
</dbReference>
<proteinExistence type="predicted"/>
<gene>
    <name evidence="1" type="ORF">L2E82_30692</name>
</gene>
<evidence type="ECO:0000313" key="2">
    <source>
        <dbReference type="Proteomes" id="UP001055811"/>
    </source>
</evidence>
<sequence>MMFLDRSWLPLAKLRFLRREVEMKDIEGDILQGGSCRDPIGDRVAISCELHFAVGRYSDFVDCSWWVGSRSSRRSGRDLCKLAILSRDRDPCVSHLSRIGQQIGS</sequence>